<gene>
    <name evidence="1" type="ORF">L1987_11757</name>
</gene>
<proteinExistence type="predicted"/>
<dbReference type="Proteomes" id="UP001056120">
    <property type="component" value="Linkage Group LG04"/>
</dbReference>
<keyword evidence="2" id="KW-1185">Reference proteome</keyword>
<protein>
    <submittedName>
        <fullName evidence="1">Uncharacterized protein</fullName>
    </submittedName>
</protein>
<sequence>MQPIFLTTLLSSAPEESLIRITDLLKILASESQSEERDRELGTKVEEISSTKSVFDGHKKSELICEDR</sequence>
<evidence type="ECO:0000313" key="1">
    <source>
        <dbReference type="EMBL" id="KAI3817955.1"/>
    </source>
</evidence>
<accession>A0ACB9JEH6</accession>
<evidence type="ECO:0000313" key="2">
    <source>
        <dbReference type="Proteomes" id="UP001056120"/>
    </source>
</evidence>
<name>A0ACB9JEH6_9ASTR</name>
<reference evidence="1 2" key="2">
    <citation type="journal article" date="2022" name="Mol. Ecol. Resour.">
        <title>The genomes of chicory, endive, great burdock and yacon provide insights into Asteraceae paleo-polyploidization history and plant inulin production.</title>
        <authorList>
            <person name="Fan W."/>
            <person name="Wang S."/>
            <person name="Wang H."/>
            <person name="Wang A."/>
            <person name="Jiang F."/>
            <person name="Liu H."/>
            <person name="Zhao H."/>
            <person name="Xu D."/>
            <person name="Zhang Y."/>
        </authorList>
    </citation>
    <scope>NUCLEOTIDE SEQUENCE [LARGE SCALE GENOMIC DNA]</scope>
    <source>
        <strain evidence="2">cv. Yunnan</strain>
        <tissue evidence="1">Leaves</tissue>
    </source>
</reference>
<comment type="caution">
    <text evidence="1">The sequence shown here is derived from an EMBL/GenBank/DDBJ whole genome shotgun (WGS) entry which is preliminary data.</text>
</comment>
<dbReference type="EMBL" id="CM042021">
    <property type="protein sequence ID" value="KAI3817955.1"/>
    <property type="molecule type" value="Genomic_DNA"/>
</dbReference>
<reference evidence="2" key="1">
    <citation type="journal article" date="2022" name="Mol. Ecol. Resour.">
        <title>The genomes of chicory, endive, great burdock and yacon provide insights into Asteraceae palaeo-polyploidization history and plant inulin production.</title>
        <authorList>
            <person name="Fan W."/>
            <person name="Wang S."/>
            <person name="Wang H."/>
            <person name="Wang A."/>
            <person name="Jiang F."/>
            <person name="Liu H."/>
            <person name="Zhao H."/>
            <person name="Xu D."/>
            <person name="Zhang Y."/>
        </authorList>
    </citation>
    <scope>NUCLEOTIDE SEQUENCE [LARGE SCALE GENOMIC DNA]</scope>
    <source>
        <strain evidence="2">cv. Yunnan</strain>
    </source>
</reference>
<organism evidence="1 2">
    <name type="scientific">Smallanthus sonchifolius</name>
    <dbReference type="NCBI Taxonomy" id="185202"/>
    <lineage>
        <taxon>Eukaryota</taxon>
        <taxon>Viridiplantae</taxon>
        <taxon>Streptophyta</taxon>
        <taxon>Embryophyta</taxon>
        <taxon>Tracheophyta</taxon>
        <taxon>Spermatophyta</taxon>
        <taxon>Magnoliopsida</taxon>
        <taxon>eudicotyledons</taxon>
        <taxon>Gunneridae</taxon>
        <taxon>Pentapetalae</taxon>
        <taxon>asterids</taxon>
        <taxon>campanulids</taxon>
        <taxon>Asterales</taxon>
        <taxon>Asteraceae</taxon>
        <taxon>Asteroideae</taxon>
        <taxon>Heliantheae alliance</taxon>
        <taxon>Millerieae</taxon>
        <taxon>Smallanthus</taxon>
    </lineage>
</organism>